<accession>A0AAV4NQS8</accession>
<organism evidence="1 2">
    <name type="scientific">Caerostris darwini</name>
    <dbReference type="NCBI Taxonomy" id="1538125"/>
    <lineage>
        <taxon>Eukaryota</taxon>
        <taxon>Metazoa</taxon>
        <taxon>Ecdysozoa</taxon>
        <taxon>Arthropoda</taxon>
        <taxon>Chelicerata</taxon>
        <taxon>Arachnida</taxon>
        <taxon>Araneae</taxon>
        <taxon>Araneomorphae</taxon>
        <taxon>Entelegynae</taxon>
        <taxon>Araneoidea</taxon>
        <taxon>Araneidae</taxon>
        <taxon>Caerostris</taxon>
    </lineage>
</organism>
<name>A0AAV4NQS8_9ARAC</name>
<evidence type="ECO:0000313" key="2">
    <source>
        <dbReference type="Proteomes" id="UP001054837"/>
    </source>
</evidence>
<gene>
    <name evidence="1" type="ORF">CDAR_31681</name>
</gene>
<comment type="caution">
    <text evidence="1">The sequence shown here is derived from an EMBL/GenBank/DDBJ whole genome shotgun (WGS) entry which is preliminary data.</text>
</comment>
<dbReference type="AlphaFoldDB" id="A0AAV4NQS8"/>
<reference evidence="1 2" key="1">
    <citation type="submission" date="2021-06" db="EMBL/GenBank/DDBJ databases">
        <title>Caerostris darwini draft genome.</title>
        <authorList>
            <person name="Kono N."/>
            <person name="Arakawa K."/>
        </authorList>
    </citation>
    <scope>NUCLEOTIDE SEQUENCE [LARGE SCALE GENOMIC DNA]</scope>
</reference>
<sequence length="96" mass="11105">MKRCLLIERRPPPIAPDERDAHWPGKILPQLPLLPMAPTHQYRLYHGARNFSSLTPTLVLTVRQQSCFRFLQPALCSFLSLKSCKTAAIDRHQDLW</sequence>
<evidence type="ECO:0000313" key="1">
    <source>
        <dbReference type="EMBL" id="GIX87310.1"/>
    </source>
</evidence>
<keyword evidence="2" id="KW-1185">Reference proteome</keyword>
<dbReference type="Proteomes" id="UP001054837">
    <property type="component" value="Unassembled WGS sequence"/>
</dbReference>
<proteinExistence type="predicted"/>
<dbReference type="EMBL" id="BPLQ01001987">
    <property type="protein sequence ID" value="GIX87310.1"/>
    <property type="molecule type" value="Genomic_DNA"/>
</dbReference>
<protein>
    <submittedName>
        <fullName evidence="1">Uncharacterized protein</fullName>
    </submittedName>
</protein>